<evidence type="ECO:0000259" key="3">
    <source>
        <dbReference type="SMART" id="SM00822"/>
    </source>
</evidence>
<evidence type="ECO:0000256" key="1">
    <source>
        <dbReference type="ARBA" id="ARBA00006484"/>
    </source>
</evidence>
<dbReference type="SMART" id="SM00822">
    <property type="entry name" value="PKS_KR"/>
    <property type="match status" value="1"/>
</dbReference>
<organism evidence="4 5">
    <name type="scientific">Yinghuangia soli</name>
    <dbReference type="NCBI Taxonomy" id="2908204"/>
    <lineage>
        <taxon>Bacteria</taxon>
        <taxon>Bacillati</taxon>
        <taxon>Actinomycetota</taxon>
        <taxon>Actinomycetes</taxon>
        <taxon>Kitasatosporales</taxon>
        <taxon>Streptomycetaceae</taxon>
        <taxon>Yinghuangia</taxon>
    </lineage>
</organism>
<dbReference type="EMBL" id="JAKFHA010000005">
    <property type="protein sequence ID" value="MCF2528138.1"/>
    <property type="molecule type" value="Genomic_DNA"/>
</dbReference>
<keyword evidence="2" id="KW-0560">Oxidoreductase</keyword>
<dbReference type="InterPro" id="IPR057326">
    <property type="entry name" value="KR_dom"/>
</dbReference>
<accession>A0AA41PYK5</accession>
<dbReference type="PANTHER" id="PTHR42760:SF40">
    <property type="entry name" value="3-OXOACYL-[ACYL-CARRIER-PROTEIN] REDUCTASE, CHLOROPLASTIC"/>
    <property type="match status" value="1"/>
</dbReference>
<dbReference type="PROSITE" id="PS00061">
    <property type="entry name" value="ADH_SHORT"/>
    <property type="match status" value="1"/>
</dbReference>
<sequence>MTQAAMSAGASAGASAGRPAGASAAARTAAAAGHGTGAAGDLAGQVAVVTGGSAGLGRSIAGALARAGAAVVVASRRADACAEAAAEIAAGTGAAVTGIACDVADEASVQRLFAAVAEEHGRLDILVTSAGVQARGEIGDLDVAALRHCLEVNVIGTFLACQAAVPLMRARGYGRIITLASALGLVGAAGRTGYAASKGAVVQFTRSLAVELAGTGISVNALAPGPFRTPLNEGVDDDPHVKAFLAHQVPAGRWADPSELDGAALLLAGPAASYLTGAVLPVDGGWTAH</sequence>
<dbReference type="RefSeq" id="WP_235052289.1">
    <property type="nucleotide sequence ID" value="NZ_JAKFHA010000005.1"/>
</dbReference>
<name>A0AA41PYK5_9ACTN</name>
<protein>
    <submittedName>
        <fullName evidence="4">SDR family oxidoreductase</fullName>
    </submittedName>
</protein>
<dbReference type="AlphaFoldDB" id="A0AA41PYK5"/>
<dbReference type="GO" id="GO:0030497">
    <property type="term" value="P:fatty acid elongation"/>
    <property type="evidence" value="ECO:0007669"/>
    <property type="project" value="TreeGrafter"/>
</dbReference>
<reference evidence="4" key="1">
    <citation type="submission" date="2022-01" db="EMBL/GenBank/DDBJ databases">
        <title>Genome-Based Taxonomic Classification of the Phylum Actinobacteria.</title>
        <authorList>
            <person name="Gao Y."/>
        </authorList>
    </citation>
    <scope>NUCLEOTIDE SEQUENCE</scope>
    <source>
        <strain evidence="4">KLBMP 8922</strain>
    </source>
</reference>
<gene>
    <name evidence="4" type="ORF">LZ495_13015</name>
</gene>
<dbReference type="SUPFAM" id="SSF51735">
    <property type="entry name" value="NAD(P)-binding Rossmann-fold domains"/>
    <property type="match status" value="1"/>
</dbReference>
<dbReference type="PRINTS" id="PR00081">
    <property type="entry name" value="GDHRDH"/>
</dbReference>
<dbReference type="GO" id="GO:0016616">
    <property type="term" value="F:oxidoreductase activity, acting on the CH-OH group of donors, NAD or NADP as acceptor"/>
    <property type="evidence" value="ECO:0007669"/>
    <property type="project" value="TreeGrafter"/>
</dbReference>
<keyword evidence="5" id="KW-1185">Reference proteome</keyword>
<comment type="caution">
    <text evidence="4">The sequence shown here is derived from an EMBL/GenBank/DDBJ whole genome shotgun (WGS) entry which is preliminary data.</text>
</comment>
<proteinExistence type="inferred from homology"/>
<feature type="domain" description="Ketoreductase" evidence="3">
    <location>
        <begin position="45"/>
        <end position="225"/>
    </location>
</feature>
<evidence type="ECO:0000256" key="2">
    <source>
        <dbReference type="ARBA" id="ARBA00023002"/>
    </source>
</evidence>
<evidence type="ECO:0000313" key="4">
    <source>
        <dbReference type="EMBL" id="MCF2528138.1"/>
    </source>
</evidence>
<dbReference type="InterPro" id="IPR020904">
    <property type="entry name" value="Sc_DH/Rdtase_CS"/>
</dbReference>
<dbReference type="InterPro" id="IPR036291">
    <property type="entry name" value="NAD(P)-bd_dom_sf"/>
</dbReference>
<dbReference type="PRINTS" id="PR00080">
    <property type="entry name" value="SDRFAMILY"/>
</dbReference>
<dbReference type="FunFam" id="3.40.50.720:FF:000084">
    <property type="entry name" value="Short-chain dehydrogenase reductase"/>
    <property type="match status" value="1"/>
</dbReference>
<dbReference type="Pfam" id="PF13561">
    <property type="entry name" value="adh_short_C2"/>
    <property type="match status" value="1"/>
</dbReference>
<comment type="similarity">
    <text evidence="1">Belongs to the short-chain dehydrogenases/reductases (SDR) family.</text>
</comment>
<dbReference type="PANTHER" id="PTHR42760">
    <property type="entry name" value="SHORT-CHAIN DEHYDROGENASES/REDUCTASES FAMILY MEMBER"/>
    <property type="match status" value="1"/>
</dbReference>
<dbReference type="InterPro" id="IPR002347">
    <property type="entry name" value="SDR_fam"/>
</dbReference>
<dbReference type="Gene3D" id="3.40.50.720">
    <property type="entry name" value="NAD(P)-binding Rossmann-like Domain"/>
    <property type="match status" value="1"/>
</dbReference>
<evidence type="ECO:0000313" key="5">
    <source>
        <dbReference type="Proteomes" id="UP001165378"/>
    </source>
</evidence>
<dbReference type="Proteomes" id="UP001165378">
    <property type="component" value="Unassembled WGS sequence"/>
</dbReference>